<proteinExistence type="predicted"/>
<evidence type="ECO:0000313" key="2">
    <source>
        <dbReference type="Proteomes" id="UP000199659"/>
    </source>
</evidence>
<dbReference type="OrthoDB" id="3078533at2"/>
<accession>A0A1I6LYA1</accession>
<name>A0A1I6LYA1_9FIRM</name>
<evidence type="ECO:0000313" key="1">
    <source>
        <dbReference type="EMBL" id="SFS08252.1"/>
    </source>
</evidence>
<dbReference type="AlphaFoldDB" id="A0A1I6LYA1"/>
<organism evidence="1 2">
    <name type="scientific">Anaeromicropila populeti</name>
    <dbReference type="NCBI Taxonomy" id="37658"/>
    <lineage>
        <taxon>Bacteria</taxon>
        <taxon>Bacillati</taxon>
        <taxon>Bacillota</taxon>
        <taxon>Clostridia</taxon>
        <taxon>Lachnospirales</taxon>
        <taxon>Lachnospiraceae</taxon>
        <taxon>Anaeromicropila</taxon>
    </lineage>
</organism>
<gene>
    <name evidence="1" type="ORF">SAMN05661086_03650</name>
</gene>
<dbReference type="Proteomes" id="UP000199659">
    <property type="component" value="Unassembled WGS sequence"/>
</dbReference>
<dbReference type="STRING" id="37658.SAMN05661086_03650"/>
<sequence length="209" mass="24170">MAQNNSAALRDASPYNAAITREQFLFYEMRTTAKLLNEGLTDEDTANRIVTENLFQYPTEKSVRKMALACIRRLHAMNDESLIAAMATQPSEVSKQICLYAMMKQYRLVWDFMITVIGEKYRLRDTSFGKIDLNTFFLRLQEQDDWVATWSDSTITKVKQVLNKMLVENEYIDSTSADHLNPVWLNPILENAIRSNNDDIVLPAFNYFS</sequence>
<keyword evidence="2" id="KW-1185">Reference proteome</keyword>
<reference evidence="1 2" key="1">
    <citation type="submission" date="2016-10" db="EMBL/GenBank/DDBJ databases">
        <authorList>
            <person name="de Groot N.N."/>
        </authorList>
    </citation>
    <scope>NUCLEOTIDE SEQUENCE [LARGE SCALE GENOMIC DNA]</scope>
    <source>
        <strain evidence="1 2">743A</strain>
    </source>
</reference>
<protein>
    <submittedName>
        <fullName evidence="1">Putative inner membrane protein</fullName>
    </submittedName>
</protein>
<dbReference type="EMBL" id="FOYZ01000024">
    <property type="protein sequence ID" value="SFS08252.1"/>
    <property type="molecule type" value="Genomic_DNA"/>
</dbReference>
<dbReference type="Gene3D" id="1.10.3540.10">
    <property type="entry name" value="uncharacterized protein from magnetospirillum magneticum domain"/>
    <property type="match status" value="1"/>
</dbReference>
<dbReference type="InterPro" id="IPR014948">
    <property type="entry name" value="BrxA"/>
</dbReference>
<dbReference type="RefSeq" id="WP_092564273.1">
    <property type="nucleotide sequence ID" value="NZ_FOYZ01000024.1"/>
</dbReference>
<dbReference type="Pfam" id="PF08849">
    <property type="entry name" value="BrxA"/>
    <property type="match status" value="1"/>
</dbReference>
<dbReference type="InterPro" id="IPR023137">
    <property type="entry name" value="BrxA_sf"/>
</dbReference>